<evidence type="ECO:0000256" key="1">
    <source>
        <dbReference type="SAM" id="MobiDB-lite"/>
    </source>
</evidence>
<sequence length="51" mass="5034">MLIAFEMDADVRPANPTGRTGKAGRNLGRWGENGAADAVVVAGTGAGGACC</sequence>
<gene>
    <name evidence="2" type="ORF">J4557_44045</name>
</gene>
<dbReference type="RefSeq" id="WP_208272996.1">
    <property type="nucleotide sequence ID" value="NZ_BAAAGM010000104.1"/>
</dbReference>
<dbReference type="EMBL" id="JAGEOK010000047">
    <property type="protein sequence ID" value="MBO2444512.1"/>
    <property type="molecule type" value="Genomic_DNA"/>
</dbReference>
<organism evidence="2 3">
    <name type="scientific">Actinomadura nitritigenes</name>
    <dbReference type="NCBI Taxonomy" id="134602"/>
    <lineage>
        <taxon>Bacteria</taxon>
        <taxon>Bacillati</taxon>
        <taxon>Actinomycetota</taxon>
        <taxon>Actinomycetes</taxon>
        <taxon>Streptosporangiales</taxon>
        <taxon>Thermomonosporaceae</taxon>
        <taxon>Actinomadura</taxon>
    </lineage>
</organism>
<reference evidence="2 3" key="1">
    <citation type="submission" date="2021-03" db="EMBL/GenBank/DDBJ databases">
        <authorList>
            <person name="Kanchanasin P."/>
            <person name="Saeng-In P."/>
            <person name="Phongsopitanun W."/>
            <person name="Yuki M."/>
            <person name="Kudo T."/>
            <person name="Ohkuma M."/>
            <person name="Tanasupawat S."/>
        </authorList>
    </citation>
    <scope>NUCLEOTIDE SEQUENCE [LARGE SCALE GENOMIC DNA]</scope>
    <source>
        <strain evidence="2 3">L46</strain>
    </source>
</reference>
<feature type="region of interest" description="Disordered" evidence="1">
    <location>
        <begin position="7"/>
        <end position="28"/>
    </location>
</feature>
<keyword evidence="3" id="KW-1185">Reference proteome</keyword>
<evidence type="ECO:0000313" key="2">
    <source>
        <dbReference type="EMBL" id="MBO2444512.1"/>
    </source>
</evidence>
<evidence type="ECO:0000313" key="3">
    <source>
        <dbReference type="Proteomes" id="UP000666915"/>
    </source>
</evidence>
<comment type="caution">
    <text evidence="2">The sequence shown here is derived from an EMBL/GenBank/DDBJ whole genome shotgun (WGS) entry which is preliminary data.</text>
</comment>
<dbReference type="Proteomes" id="UP000666915">
    <property type="component" value="Unassembled WGS sequence"/>
</dbReference>
<proteinExistence type="predicted"/>
<name>A0ABS3REP5_9ACTN</name>
<protein>
    <submittedName>
        <fullName evidence="2">Uncharacterized protein</fullName>
    </submittedName>
</protein>
<accession>A0ABS3REP5</accession>